<dbReference type="EMBL" id="JELY01002139">
    <property type="protein sequence ID" value="KYF53476.1"/>
    <property type="molecule type" value="Genomic_DNA"/>
</dbReference>
<evidence type="ECO:0000259" key="1">
    <source>
        <dbReference type="PROSITE" id="PS51819"/>
    </source>
</evidence>
<dbReference type="InterPro" id="IPR004360">
    <property type="entry name" value="Glyas_Fos-R_dOase_dom"/>
</dbReference>
<dbReference type="PANTHER" id="PTHR34109">
    <property type="entry name" value="BNAUNNG04460D PROTEIN-RELATED"/>
    <property type="match status" value="1"/>
</dbReference>
<dbReference type="CDD" id="cd07246">
    <property type="entry name" value="VOC_like"/>
    <property type="match status" value="1"/>
</dbReference>
<dbReference type="Proteomes" id="UP000075420">
    <property type="component" value="Unassembled WGS sequence"/>
</dbReference>
<sequence>MTKRQHPIAPPPYHTVVAHLVVAGASEAIAFYKKAFGATEKMRLADPKLGGAIVCAELVIGDSLFAVADEAPRWNTRGPKALGGTPIALSLNVEDPDAVAARAVEAGARIIYPIADQFYGRRAGRIEDPFGHHWILSAVIEDVPVEEMQVRMARWWEEPGSSET</sequence>
<proteinExistence type="predicted"/>
<dbReference type="PANTHER" id="PTHR34109:SF1">
    <property type="entry name" value="VOC DOMAIN-CONTAINING PROTEIN"/>
    <property type="match status" value="1"/>
</dbReference>
<dbReference type="InterPro" id="IPR029068">
    <property type="entry name" value="Glyas_Bleomycin-R_OHBP_Dase"/>
</dbReference>
<reference evidence="2 3" key="1">
    <citation type="submission" date="2014-02" db="EMBL/GenBank/DDBJ databases">
        <title>The small core and large imbalanced accessory genome model reveals a collaborative survival strategy of Sorangium cellulosum strains in nature.</title>
        <authorList>
            <person name="Han K."/>
            <person name="Peng R."/>
            <person name="Blom J."/>
            <person name="Li Y.-Z."/>
        </authorList>
    </citation>
    <scope>NUCLEOTIDE SEQUENCE [LARGE SCALE GENOMIC DNA]</scope>
    <source>
        <strain evidence="2 3">So0157-25</strain>
    </source>
</reference>
<dbReference type="Gene3D" id="3.30.720.120">
    <property type="match status" value="1"/>
</dbReference>
<gene>
    <name evidence="2" type="ORF">BE08_44980</name>
</gene>
<evidence type="ECO:0000313" key="2">
    <source>
        <dbReference type="EMBL" id="KYF53476.1"/>
    </source>
</evidence>
<name>A0A150PCV4_SORCE</name>
<comment type="caution">
    <text evidence="2">The sequence shown here is derived from an EMBL/GenBank/DDBJ whole genome shotgun (WGS) entry which is preliminary data.</text>
</comment>
<feature type="domain" description="VOC" evidence="1">
    <location>
        <begin position="12"/>
        <end position="139"/>
    </location>
</feature>
<accession>A0A150PCV4</accession>
<dbReference type="Gene3D" id="3.30.720.110">
    <property type="match status" value="1"/>
</dbReference>
<organism evidence="2 3">
    <name type="scientific">Sorangium cellulosum</name>
    <name type="common">Polyangium cellulosum</name>
    <dbReference type="NCBI Taxonomy" id="56"/>
    <lineage>
        <taxon>Bacteria</taxon>
        <taxon>Pseudomonadati</taxon>
        <taxon>Myxococcota</taxon>
        <taxon>Polyangia</taxon>
        <taxon>Polyangiales</taxon>
        <taxon>Polyangiaceae</taxon>
        <taxon>Sorangium</taxon>
    </lineage>
</organism>
<protein>
    <submittedName>
        <fullName evidence="2">Glyxoylase</fullName>
    </submittedName>
</protein>
<evidence type="ECO:0000313" key="3">
    <source>
        <dbReference type="Proteomes" id="UP000075420"/>
    </source>
</evidence>
<dbReference type="AlphaFoldDB" id="A0A150PCV4"/>
<dbReference type="SUPFAM" id="SSF54593">
    <property type="entry name" value="Glyoxalase/Bleomycin resistance protein/Dihydroxybiphenyl dioxygenase"/>
    <property type="match status" value="1"/>
</dbReference>
<dbReference type="PROSITE" id="PS51819">
    <property type="entry name" value="VOC"/>
    <property type="match status" value="1"/>
</dbReference>
<dbReference type="InterPro" id="IPR037523">
    <property type="entry name" value="VOC_core"/>
</dbReference>
<dbReference type="Pfam" id="PF00903">
    <property type="entry name" value="Glyoxalase"/>
    <property type="match status" value="1"/>
</dbReference>